<proteinExistence type="predicted"/>
<name>A0A2P2C2J2_9ZZZZ</name>
<sequence>MGNGHDQKRLDRNWDDLLQELRVAQTGVQILTGFLLTVPFSSRFDQLSSGQVRVYLAVLCGGVLTTSFVIAPVAFHRILFRQHEKDWLVEAANQCARIGLVLLAITSSGVLFLVFDVSLGGLPATVALVTALSAFVVLWGALPWWTRREK</sequence>
<keyword evidence="1" id="KW-0472">Membrane</keyword>
<dbReference type="InterPro" id="IPR046291">
    <property type="entry name" value="DUF6328"/>
</dbReference>
<feature type="transmembrane region" description="Helical" evidence="1">
    <location>
        <begin position="21"/>
        <end position="42"/>
    </location>
</feature>
<dbReference type="Pfam" id="PF19853">
    <property type="entry name" value="DUF6328"/>
    <property type="match status" value="1"/>
</dbReference>
<feature type="transmembrane region" description="Helical" evidence="1">
    <location>
        <begin position="54"/>
        <end position="75"/>
    </location>
</feature>
<feature type="transmembrane region" description="Helical" evidence="1">
    <location>
        <begin position="121"/>
        <end position="145"/>
    </location>
</feature>
<organism evidence="2">
    <name type="scientific">metagenome</name>
    <dbReference type="NCBI Taxonomy" id="256318"/>
    <lineage>
        <taxon>unclassified sequences</taxon>
        <taxon>metagenomes</taxon>
    </lineage>
</organism>
<reference evidence="2" key="1">
    <citation type="submission" date="2015-08" db="EMBL/GenBank/DDBJ databases">
        <authorList>
            <person name="Babu N.S."/>
            <person name="Beckwith C.J."/>
            <person name="Beseler K.G."/>
            <person name="Brison A."/>
            <person name="Carone J.V."/>
            <person name="Caskin T.P."/>
            <person name="Diamond M."/>
            <person name="Durham M.E."/>
            <person name="Foxe J.M."/>
            <person name="Go M."/>
            <person name="Henderson B.A."/>
            <person name="Jones I.B."/>
            <person name="McGettigan J.A."/>
            <person name="Micheletti S.J."/>
            <person name="Nasrallah M.E."/>
            <person name="Ortiz D."/>
            <person name="Piller C.R."/>
            <person name="Privatt S.R."/>
            <person name="Schneider S.L."/>
            <person name="Sharp S."/>
            <person name="Smith T.C."/>
            <person name="Stanton J.D."/>
            <person name="Ullery H.E."/>
            <person name="Wilson R.J."/>
            <person name="Serrano M.G."/>
            <person name="Buck G."/>
            <person name="Lee V."/>
            <person name="Wang Y."/>
            <person name="Carvalho R."/>
            <person name="Voegtly L."/>
            <person name="Shi R."/>
            <person name="Duckworth R."/>
            <person name="Johnson A."/>
            <person name="Loviza R."/>
            <person name="Walstead R."/>
            <person name="Shah Z."/>
            <person name="Kiflezghi M."/>
            <person name="Wade K."/>
            <person name="Ball S.L."/>
            <person name="Bradley K.W."/>
            <person name="Asai D.J."/>
            <person name="Bowman C.A."/>
            <person name="Russell D.A."/>
            <person name="Pope W.H."/>
            <person name="Jacobs-Sera D."/>
            <person name="Hendrix R.W."/>
            <person name="Hatfull G.F."/>
        </authorList>
    </citation>
    <scope>NUCLEOTIDE SEQUENCE</scope>
</reference>
<dbReference type="EMBL" id="CZKA01000025">
    <property type="protein sequence ID" value="CUR56206.1"/>
    <property type="molecule type" value="Genomic_DNA"/>
</dbReference>
<dbReference type="AlphaFoldDB" id="A0A2P2C2J2"/>
<accession>A0A2P2C2J2</accession>
<evidence type="ECO:0000256" key="1">
    <source>
        <dbReference type="SAM" id="Phobius"/>
    </source>
</evidence>
<keyword evidence="1" id="KW-0812">Transmembrane</keyword>
<protein>
    <submittedName>
        <fullName evidence="2">Membrane protein</fullName>
    </submittedName>
</protein>
<gene>
    <name evidence="2" type="ORF">NOCA2310216</name>
</gene>
<keyword evidence="1" id="KW-1133">Transmembrane helix</keyword>
<feature type="transmembrane region" description="Helical" evidence="1">
    <location>
        <begin position="95"/>
        <end position="115"/>
    </location>
</feature>
<evidence type="ECO:0000313" key="2">
    <source>
        <dbReference type="EMBL" id="CUR56206.1"/>
    </source>
</evidence>